<name>X1J3Q5_9ZZZZ</name>
<evidence type="ECO:0000313" key="9">
    <source>
        <dbReference type="EMBL" id="GAH89351.1"/>
    </source>
</evidence>
<evidence type="ECO:0000256" key="3">
    <source>
        <dbReference type="ARBA" id="ARBA00022723"/>
    </source>
</evidence>
<dbReference type="Gene3D" id="2.40.50.140">
    <property type="entry name" value="Nucleic acid-binding proteins"/>
    <property type="match status" value="1"/>
</dbReference>
<feature type="domain" description="RNA-binding protein AU-1/Ribonuclease E/G" evidence="8">
    <location>
        <begin position="95"/>
        <end position="173"/>
    </location>
</feature>
<keyword evidence="2" id="KW-0540">Nuclease</keyword>
<evidence type="ECO:0000256" key="4">
    <source>
        <dbReference type="ARBA" id="ARBA00022759"/>
    </source>
</evidence>
<dbReference type="PANTHER" id="PTHR30001">
    <property type="entry name" value="RIBONUCLEASE"/>
    <property type="match status" value="1"/>
</dbReference>
<dbReference type="AlphaFoldDB" id="X1J3Q5"/>
<proteinExistence type="predicted"/>
<dbReference type="Pfam" id="PF10150">
    <property type="entry name" value="RNase_E_G"/>
    <property type="match status" value="1"/>
</dbReference>
<protein>
    <recommendedName>
        <fullName evidence="8">RNA-binding protein AU-1/Ribonuclease E/G domain-containing protein</fullName>
    </recommendedName>
</protein>
<organism evidence="9">
    <name type="scientific">marine sediment metagenome</name>
    <dbReference type="NCBI Taxonomy" id="412755"/>
    <lineage>
        <taxon>unclassified sequences</taxon>
        <taxon>metagenomes</taxon>
        <taxon>ecological metagenomes</taxon>
    </lineage>
</organism>
<dbReference type="GO" id="GO:0004519">
    <property type="term" value="F:endonuclease activity"/>
    <property type="evidence" value="ECO:0007669"/>
    <property type="project" value="UniProtKB-KW"/>
</dbReference>
<sequence length="175" mass="20110">MVERGEHVVGNIYKARVENTVRGLDAAFVECGLDKNVFLHVADALTEEPPRHKMRRKMNSFPPIGEVVRKGDEFLLQIVKGPLEDKGARGTRRISLPGRYLVFMTDTSEKVGVSKKIEDDDERKRLRELAREVRPEDFGIIVRTRAQGATRKELQDDVKFLTRLWRSIQSRAQQP</sequence>
<keyword evidence="4" id="KW-0255">Endonuclease</keyword>
<dbReference type="EMBL" id="BARU01036355">
    <property type="protein sequence ID" value="GAH89351.1"/>
    <property type="molecule type" value="Genomic_DNA"/>
</dbReference>
<evidence type="ECO:0000256" key="7">
    <source>
        <dbReference type="ARBA" id="ARBA00022884"/>
    </source>
</evidence>
<evidence type="ECO:0000259" key="8">
    <source>
        <dbReference type="Pfam" id="PF10150"/>
    </source>
</evidence>
<dbReference type="PANTHER" id="PTHR30001:SF1">
    <property type="entry name" value="RIBONUCLEASE E_G-LIKE PROTEIN, CHLOROPLASTIC"/>
    <property type="match status" value="1"/>
</dbReference>
<dbReference type="CDD" id="cd04453">
    <property type="entry name" value="S1_RNase_E"/>
    <property type="match status" value="1"/>
</dbReference>
<dbReference type="InterPro" id="IPR004659">
    <property type="entry name" value="RNase_E/G"/>
</dbReference>
<dbReference type="GO" id="GO:0046872">
    <property type="term" value="F:metal ion binding"/>
    <property type="evidence" value="ECO:0007669"/>
    <property type="project" value="UniProtKB-KW"/>
</dbReference>
<keyword evidence="6" id="KW-0460">Magnesium</keyword>
<evidence type="ECO:0000256" key="1">
    <source>
        <dbReference type="ARBA" id="ARBA00001946"/>
    </source>
</evidence>
<keyword evidence="3" id="KW-0479">Metal-binding</keyword>
<dbReference type="InterPro" id="IPR012340">
    <property type="entry name" value="NA-bd_OB-fold"/>
</dbReference>
<evidence type="ECO:0000256" key="2">
    <source>
        <dbReference type="ARBA" id="ARBA00022722"/>
    </source>
</evidence>
<evidence type="ECO:0000256" key="5">
    <source>
        <dbReference type="ARBA" id="ARBA00022801"/>
    </source>
</evidence>
<dbReference type="SUPFAM" id="SSF50249">
    <property type="entry name" value="Nucleic acid-binding proteins"/>
    <property type="match status" value="1"/>
</dbReference>
<comment type="caution">
    <text evidence="9">The sequence shown here is derived from an EMBL/GenBank/DDBJ whole genome shotgun (WGS) entry which is preliminary data.</text>
</comment>
<evidence type="ECO:0000256" key="6">
    <source>
        <dbReference type="ARBA" id="ARBA00022842"/>
    </source>
</evidence>
<accession>X1J3Q5</accession>
<dbReference type="GO" id="GO:0005737">
    <property type="term" value="C:cytoplasm"/>
    <property type="evidence" value="ECO:0007669"/>
    <property type="project" value="TreeGrafter"/>
</dbReference>
<dbReference type="GO" id="GO:0003723">
    <property type="term" value="F:RNA binding"/>
    <property type="evidence" value="ECO:0007669"/>
    <property type="project" value="UniProtKB-KW"/>
</dbReference>
<dbReference type="InterPro" id="IPR019307">
    <property type="entry name" value="RNA-bd_AU-1/RNase_E/G"/>
</dbReference>
<dbReference type="GO" id="GO:0006364">
    <property type="term" value="P:rRNA processing"/>
    <property type="evidence" value="ECO:0007669"/>
    <property type="project" value="TreeGrafter"/>
</dbReference>
<keyword evidence="5" id="KW-0378">Hydrolase</keyword>
<gene>
    <name evidence="9" type="ORF">S03H2_56780</name>
</gene>
<feature type="non-terminal residue" evidence="9">
    <location>
        <position position="175"/>
    </location>
</feature>
<keyword evidence="7" id="KW-0694">RNA-binding</keyword>
<reference evidence="9" key="1">
    <citation type="journal article" date="2014" name="Front. Microbiol.">
        <title>High frequency of phylogenetically diverse reductive dehalogenase-homologous genes in deep subseafloor sedimentary metagenomes.</title>
        <authorList>
            <person name="Kawai M."/>
            <person name="Futagami T."/>
            <person name="Toyoda A."/>
            <person name="Takaki Y."/>
            <person name="Nishi S."/>
            <person name="Hori S."/>
            <person name="Arai W."/>
            <person name="Tsubouchi T."/>
            <person name="Morono Y."/>
            <person name="Uchiyama I."/>
            <person name="Ito T."/>
            <person name="Fujiyama A."/>
            <person name="Inagaki F."/>
            <person name="Takami H."/>
        </authorList>
    </citation>
    <scope>NUCLEOTIDE SEQUENCE</scope>
    <source>
        <strain evidence="9">Expedition CK06-06</strain>
    </source>
</reference>
<dbReference type="GO" id="GO:0004540">
    <property type="term" value="F:RNA nuclease activity"/>
    <property type="evidence" value="ECO:0007669"/>
    <property type="project" value="InterPro"/>
</dbReference>
<comment type="cofactor">
    <cofactor evidence="1">
        <name>Mg(2+)</name>
        <dbReference type="ChEBI" id="CHEBI:18420"/>
    </cofactor>
</comment>
<dbReference type="GO" id="GO:0016787">
    <property type="term" value="F:hydrolase activity"/>
    <property type="evidence" value="ECO:0007669"/>
    <property type="project" value="UniProtKB-KW"/>
</dbReference>